<keyword evidence="2" id="KW-1185">Reference proteome</keyword>
<organism evidence="1 2">
    <name type="scientific">Exidia glandulosa HHB12029</name>
    <dbReference type="NCBI Taxonomy" id="1314781"/>
    <lineage>
        <taxon>Eukaryota</taxon>
        <taxon>Fungi</taxon>
        <taxon>Dikarya</taxon>
        <taxon>Basidiomycota</taxon>
        <taxon>Agaricomycotina</taxon>
        <taxon>Agaricomycetes</taxon>
        <taxon>Auriculariales</taxon>
        <taxon>Exidiaceae</taxon>
        <taxon>Exidia</taxon>
    </lineage>
</organism>
<evidence type="ECO:0000313" key="2">
    <source>
        <dbReference type="Proteomes" id="UP000077266"/>
    </source>
</evidence>
<accession>A0A165BAT2</accession>
<dbReference type="EMBL" id="KV426508">
    <property type="protein sequence ID" value="KZV80207.1"/>
    <property type="molecule type" value="Genomic_DNA"/>
</dbReference>
<gene>
    <name evidence="1" type="ORF">EXIGLDRAFT_817168</name>
</gene>
<name>A0A165BAT2_EXIGL</name>
<dbReference type="Proteomes" id="UP000077266">
    <property type="component" value="Unassembled WGS sequence"/>
</dbReference>
<reference evidence="1 2" key="1">
    <citation type="journal article" date="2016" name="Mol. Biol. Evol.">
        <title>Comparative Genomics of Early-Diverging Mushroom-Forming Fungi Provides Insights into the Origins of Lignocellulose Decay Capabilities.</title>
        <authorList>
            <person name="Nagy L.G."/>
            <person name="Riley R."/>
            <person name="Tritt A."/>
            <person name="Adam C."/>
            <person name="Daum C."/>
            <person name="Floudas D."/>
            <person name="Sun H."/>
            <person name="Yadav J.S."/>
            <person name="Pangilinan J."/>
            <person name="Larsson K.H."/>
            <person name="Matsuura K."/>
            <person name="Barry K."/>
            <person name="Labutti K."/>
            <person name="Kuo R."/>
            <person name="Ohm R.A."/>
            <person name="Bhattacharya S.S."/>
            <person name="Shirouzu T."/>
            <person name="Yoshinaga Y."/>
            <person name="Martin F.M."/>
            <person name="Grigoriev I.V."/>
            <person name="Hibbett D.S."/>
        </authorList>
    </citation>
    <scope>NUCLEOTIDE SEQUENCE [LARGE SCALE GENOMIC DNA]</scope>
    <source>
        <strain evidence="1 2">HHB12029</strain>
    </source>
</reference>
<evidence type="ECO:0000313" key="1">
    <source>
        <dbReference type="EMBL" id="KZV80207.1"/>
    </source>
</evidence>
<sequence>MAYAYDTVQFVVPQLPGNDGGLFAFVSYIPPVAFDGAVELVALAPNNVGHVIANSMSGLSVRLQWTNPQTMSLSVSESTTGTSAVQQPVARVTFFKAPVGTPLPGAALRYALLCALRTGRAHVALSMRVVQQEQMVYTTRSNGPAGEVVEQQVHATRAMANWVITPLGAIDDGNAE</sequence>
<dbReference type="InParanoid" id="A0A165BAT2"/>
<proteinExistence type="predicted"/>
<protein>
    <submittedName>
        <fullName evidence="1">Uncharacterized protein</fullName>
    </submittedName>
</protein>
<dbReference type="AlphaFoldDB" id="A0A165BAT2"/>